<sequence length="223" mass="26266">MIFECVRIPGMSTARVVFLGFSIKYRISKFRLALILDFLFLVASMGFIDIFCSTKIKGFLNRASRNGTSLSLQRRMFLLLLLQSLFTMTAIPSDPLPLTVHVISTISLICNVFFLFVYFRCPLKKIHSYKYFFLFTVLEDIVYTVTFVPSTPVRHLHDFFFPTNYLAKLLHDIYRYWYCKPQTRCIYSSYCILHDLLYRIYFGHQQLHISIFTVVQVSHILQV</sequence>
<keyword evidence="1" id="KW-1133">Transmembrane helix</keyword>
<feature type="transmembrane region" description="Helical" evidence="1">
    <location>
        <begin position="75"/>
        <end position="92"/>
    </location>
</feature>
<accession>A0AAN8FEH9</accession>
<keyword evidence="3" id="KW-1185">Reference proteome</keyword>
<feature type="transmembrane region" description="Helical" evidence="1">
    <location>
        <begin position="98"/>
        <end position="119"/>
    </location>
</feature>
<keyword evidence="1" id="KW-0472">Membrane</keyword>
<evidence type="ECO:0000313" key="2">
    <source>
        <dbReference type="EMBL" id="KAK5977606.1"/>
    </source>
</evidence>
<comment type="caution">
    <text evidence="2">The sequence shown here is derived from an EMBL/GenBank/DDBJ whole genome shotgun (WGS) entry which is preliminary data.</text>
</comment>
<proteinExistence type="predicted"/>
<dbReference type="AlphaFoldDB" id="A0AAN8FEH9"/>
<organism evidence="2 3">
    <name type="scientific">Trichostrongylus colubriformis</name>
    <name type="common">Black scour worm</name>
    <dbReference type="NCBI Taxonomy" id="6319"/>
    <lineage>
        <taxon>Eukaryota</taxon>
        <taxon>Metazoa</taxon>
        <taxon>Ecdysozoa</taxon>
        <taxon>Nematoda</taxon>
        <taxon>Chromadorea</taxon>
        <taxon>Rhabditida</taxon>
        <taxon>Rhabditina</taxon>
        <taxon>Rhabditomorpha</taxon>
        <taxon>Strongyloidea</taxon>
        <taxon>Trichostrongylidae</taxon>
        <taxon>Trichostrongylus</taxon>
    </lineage>
</organism>
<name>A0AAN8FEH9_TRICO</name>
<feature type="transmembrane region" description="Helical" evidence="1">
    <location>
        <begin position="131"/>
        <end position="149"/>
    </location>
</feature>
<reference evidence="2 3" key="1">
    <citation type="submission" date="2019-10" db="EMBL/GenBank/DDBJ databases">
        <title>Assembly and Annotation for the nematode Trichostrongylus colubriformis.</title>
        <authorList>
            <person name="Martin J."/>
        </authorList>
    </citation>
    <scope>NUCLEOTIDE SEQUENCE [LARGE SCALE GENOMIC DNA]</scope>
    <source>
        <strain evidence="2">G859</strain>
        <tissue evidence="2">Whole worm</tissue>
    </source>
</reference>
<feature type="transmembrane region" description="Helical" evidence="1">
    <location>
        <begin position="32"/>
        <end position="54"/>
    </location>
</feature>
<gene>
    <name evidence="2" type="ORF">GCK32_018284</name>
</gene>
<protein>
    <submittedName>
        <fullName evidence="2">Uncharacterized protein</fullName>
    </submittedName>
</protein>
<dbReference type="EMBL" id="WIXE01010388">
    <property type="protein sequence ID" value="KAK5977606.1"/>
    <property type="molecule type" value="Genomic_DNA"/>
</dbReference>
<dbReference type="Proteomes" id="UP001331761">
    <property type="component" value="Unassembled WGS sequence"/>
</dbReference>
<evidence type="ECO:0000313" key="3">
    <source>
        <dbReference type="Proteomes" id="UP001331761"/>
    </source>
</evidence>
<evidence type="ECO:0000256" key="1">
    <source>
        <dbReference type="SAM" id="Phobius"/>
    </source>
</evidence>
<keyword evidence="1" id="KW-0812">Transmembrane</keyword>